<evidence type="ECO:0000256" key="5">
    <source>
        <dbReference type="ARBA" id="ARBA00023033"/>
    </source>
</evidence>
<dbReference type="PANTHER" id="PTHR13789:SF314">
    <property type="entry name" value="FAD-BINDING DOMAIN-CONTAINING PROTEIN"/>
    <property type="match status" value="1"/>
</dbReference>
<evidence type="ECO:0000259" key="6">
    <source>
        <dbReference type="Pfam" id="PF01494"/>
    </source>
</evidence>
<dbReference type="VEuPathDB" id="FungiDB:MYCFIDRAFT_45566"/>
<evidence type="ECO:0000256" key="1">
    <source>
        <dbReference type="ARBA" id="ARBA00007992"/>
    </source>
</evidence>
<dbReference type="STRING" id="383855.M3A7W4"/>
<dbReference type="SUPFAM" id="SSF51905">
    <property type="entry name" value="FAD/NAD(P)-binding domain"/>
    <property type="match status" value="1"/>
</dbReference>
<dbReference type="KEGG" id="pfj:MYCFIDRAFT_45566"/>
<sequence length="391" mass="42756">MSVNVVVIGAGIAGLTAAVSLSQAGYKVTVLEKSQCAGETGAALALSPNGAKALASLNFSFQRARAVPLETWESLDGRTLNTLTKVDLKTAEQKYGHRMWSVHRVDLHMELLRLATEQTGGSVTLRLGAPVRAIDPQNGIVYLDERECIQASLIVAADGLHSVARSVVLGTNFPPTKTNFSAFRFLVPTAHLARDPSLLGLQARKSPGSTIFADTLSTEERHLVWYECRDGEMQNIVGIHPTRDDCDDNKTKMLNEYADFHPDVQALLRLAGEVTYWPLYSSEPITTWVNGQVVLIGDAAHPMLPFGGQAANQAIEDAVALGRLMSGRESLLSVQKRLVEFQSLRYTRASMIQILSSTRIGRERDVDSLLRTFAGDSKGMPIRLQVASYWH</sequence>
<dbReference type="GeneID" id="19339653"/>
<dbReference type="PANTHER" id="PTHR13789">
    <property type="entry name" value="MONOOXYGENASE"/>
    <property type="match status" value="1"/>
</dbReference>
<evidence type="ECO:0000313" key="7">
    <source>
        <dbReference type="EMBL" id="EME80696.1"/>
    </source>
</evidence>
<accession>M3A7W4</accession>
<dbReference type="EMBL" id="KB446561">
    <property type="protein sequence ID" value="EME80696.1"/>
    <property type="molecule type" value="Genomic_DNA"/>
</dbReference>
<dbReference type="SUPFAM" id="SSF54373">
    <property type="entry name" value="FAD-linked reductases, C-terminal domain"/>
    <property type="match status" value="1"/>
</dbReference>
<dbReference type="GO" id="GO:0071949">
    <property type="term" value="F:FAD binding"/>
    <property type="evidence" value="ECO:0007669"/>
    <property type="project" value="InterPro"/>
</dbReference>
<dbReference type="Pfam" id="PF01494">
    <property type="entry name" value="FAD_binding_3"/>
    <property type="match status" value="1"/>
</dbReference>
<keyword evidence="2" id="KW-0285">Flavoprotein</keyword>
<dbReference type="SMR" id="M3A7W4"/>
<evidence type="ECO:0000256" key="2">
    <source>
        <dbReference type="ARBA" id="ARBA00022630"/>
    </source>
</evidence>
<keyword evidence="5" id="KW-0503">Monooxygenase</keyword>
<evidence type="ECO:0000256" key="3">
    <source>
        <dbReference type="ARBA" id="ARBA00022827"/>
    </source>
</evidence>
<dbReference type="OrthoDB" id="9993796at2759"/>
<comment type="similarity">
    <text evidence="1">Belongs to the paxM FAD-dependent monooxygenase family.</text>
</comment>
<organism evidence="7 8">
    <name type="scientific">Pseudocercospora fijiensis (strain CIRAD86)</name>
    <name type="common">Black leaf streak disease fungus</name>
    <name type="synonym">Mycosphaerella fijiensis</name>
    <dbReference type="NCBI Taxonomy" id="383855"/>
    <lineage>
        <taxon>Eukaryota</taxon>
        <taxon>Fungi</taxon>
        <taxon>Dikarya</taxon>
        <taxon>Ascomycota</taxon>
        <taxon>Pezizomycotina</taxon>
        <taxon>Dothideomycetes</taxon>
        <taxon>Dothideomycetidae</taxon>
        <taxon>Mycosphaerellales</taxon>
        <taxon>Mycosphaerellaceae</taxon>
        <taxon>Pseudocercospora</taxon>
    </lineage>
</organism>
<dbReference type="eggNOG" id="KOG2614">
    <property type="taxonomic scope" value="Eukaryota"/>
</dbReference>
<dbReference type="AlphaFoldDB" id="M3A7W4"/>
<protein>
    <recommendedName>
        <fullName evidence="6">FAD-binding domain-containing protein</fullName>
    </recommendedName>
</protein>
<proteinExistence type="inferred from homology"/>
<dbReference type="Gene3D" id="3.50.50.60">
    <property type="entry name" value="FAD/NAD(P)-binding domain"/>
    <property type="match status" value="1"/>
</dbReference>
<dbReference type="HOGENOM" id="CLU_009665_19_0_1"/>
<dbReference type="PRINTS" id="PR00420">
    <property type="entry name" value="RNGMNOXGNASE"/>
</dbReference>
<evidence type="ECO:0000256" key="4">
    <source>
        <dbReference type="ARBA" id="ARBA00023002"/>
    </source>
</evidence>
<dbReference type="GO" id="GO:0004497">
    <property type="term" value="F:monooxygenase activity"/>
    <property type="evidence" value="ECO:0007669"/>
    <property type="project" value="UniProtKB-KW"/>
</dbReference>
<dbReference type="Proteomes" id="UP000016932">
    <property type="component" value="Unassembled WGS sequence"/>
</dbReference>
<evidence type="ECO:0000313" key="8">
    <source>
        <dbReference type="Proteomes" id="UP000016932"/>
    </source>
</evidence>
<dbReference type="InterPro" id="IPR036188">
    <property type="entry name" value="FAD/NAD-bd_sf"/>
</dbReference>
<gene>
    <name evidence="7" type="ORF">MYCFIDRAFT_45566</name>
</gene>
<keyword evidence="8" id="KW-1185">Reference proteome</keyword>
<dbReference type="RefSeq" id="XP_007928823.1">
    <property type="nucleotide sequence ID" value="XM_007930632.1"/>
</dbReference>
<keyword evidence="4" id="KW-0560">Oxidoreductase</keyword>
<keyword evidence="3" id="KW-0274">FAD</keyword>
<dbReference type="InterPro" id="IPR050493">
    <property type="entry name" value="FAD-dep_Monooxygenase_BioMet"/>
</dbReference>
<reference evidence="7 8" key="1">
    <citation type="journal article" date="2012" name="PLoS Pathog.">
        <title>Diverse lifestyles and strategies of plant pathogenesis encoded in the genomes of eighteen Dothideomycetes fungi.</title>
        <authorList>
            <person name="Ohm R.A."/>
            <person name="Feau N."/>
            <person name="Henrissat B."/>
            <person name="Schoch C.L."/>
            <person name="Horwitz B.A."/>
            <person name="Barry K.W."/>
            <person name="Condon B.J."/>
            <person name="Copeland A.C."/>
            <person name="Dhillon B."/>
            <person name="Glaser F."/>
            <person name="Hesse C.N."/>
            <person name="Kosti I."/>
            <person name="LaButti K."/>
            <person name="Lindquist E.A."/>
            <person name="Lucas S."/>
            <person name="Salamov A.A."/>
            <person name="Bradshaw R.E."/>
            <person name="Ciuffetti L."/>
            <person name="Hamelin R.C."/>
            <person name="Kema G.H.J."/>
            <person name="Lawrence C."/>
            <person name="Scott J.A."/>
            <person name="Spatafora J.W."/>
            <person name="Turgeon B.G."/>
            <person name="de Wit P.J.G.M."/>
            <person name="Zhong S."/>
            <person name="Goodwin S.B."/>
            <person name="Grigoriev I.V."/>
        </authorList>
    </citation>
    <scope>NUCLEOTIDE SEQUENCE [LARGE SCALE GENOMIC DNA]</scope>
    <source>
        <strain evidence="7 8">CIRAD86</strain>
    </source>
</reference>
<feature type="domain" description="FAD-binding" evidence="6">
    <location>
        <begin position="3"/>
        <end position="324"/>
    </location>
</feature>
<name>M3A7W4_PSEFD</name>
<dbReference type="InterPro" id="IPR002938">
    <property type="entry name" value="FAD-bd"/>
</dbReference>